<evidence type="ECO:0000259" key="1">
    <source>
        <dbReference type="PROSITE" id="PS50943"/>
    </source>
</evidence>
<gene>
    <name evidence="2" type="ORF">FOB44_01275</name>
</gene>
<proteinExistence type="predicted"/>
<organism evidence="2 3">
    <name type="scientific">Chryseobacterium gallinarum</name>
    <dbReference type="NCBI Taxonomy" id="1324352"/>
    <lineage>
        <taxon>Bacteria</taxon>
        <taxon>Pseudomonadati</taxon>
        <taxon>Bacteroidota</taxon>
        <taxon>Flavobacteriia</taxon>
        <taxon>Flavobacteriales</taxon>
        <taxon>Weeksellaceae</taxon>
        <taxon>Chryseobacterium group</taxon>
        <taxon>Chryseobacterium</taxon>
    </lineage>
</organism>
<sequence>MSRLRAAREHKNLTQEELSEKPRISVRTIQRFEALEIEKTALQNVTVAPEVNDEVSNKVISEVEEEQVSEVNYSPVKIINLSLLLLSAKV</sequence>
<dbReference type="Gene3D" id="1.10.260.40">
    <property type="entry name" value="lambda repressor-like DNA-binding domains"/>
    <property type="match status" value="1"/>
</dbReference>
<evidence type="ECO:0000313" key="3">
    <source>
        <dbReference type="Proteomes" id="UP000501570"/>
    </source>
</evidence>
<protein>
    <submittedName>
        <fullName evidence="2">Helix-turn-helix domain-containing protein</fullName>
    </submittedName>
</protein>
<dbReference type="PROSITE" id="PS50943">
    <property type="entry name" value="HTH_CROC1"/>
    <property type="match status" value="1"/>
</dbReference>
<evidence type="ECO:0000313" key="2">
    <source>
        <dbReference type="EMBL" id="QIY89361.1"/>
    </source>
</evidence>
<dbReference type="InterPro" id="IPR010982">
    <property type="entry name" value="Lambda_DNA-bd_dom_sf"/>
</dbReference>
<dbReference type="RefSeq" id="WP_168237349.1">
    <property type="nucleotide sequence ID" value="NZ_CP050995.1"/>
</dbReference>
<reference evidence="2 3" key="1">
    <citation type="submission" date="2019-09" db="EMBL/GenBank/DDBJ databases">
        <title>FDA dAtabase for Regulatory Grade micrObial Sequences (FDA-ARGOS): Supporting development and validation of Infectious Disease Dx tests.</title>
        <authorList>
            <person name="Sciortino C."/>
            <person name="Tallon L."/>
            <person name="Sadzewicz L."/>
            <person name="Vavikolanu K."/>
            <person name="Mehta A."/>
            <person name="Aluvathingal J."/>
            <person name="Nadendla S."/>
            <person name="Nandy P."/>
            <person name="Geyer C."/>
            <person name="Yan Y."/>
            <person name="Sichtig H."/>
        </authorList>
    </citation>
    <scope>NUCLEOTIDE SEQUENCE [LARGE SCALE GENOMIC DNA]</scope>
    <source>
        <strain evidence="2 3">FDAARGOS_636</strain>
    </source>
</reference>
<dbReference type="Proteomes" id="UP000501570">
    <property type="component" value="Chromosome"/>
</dbReference>
<dbReference type="SUPFAM" id="SSF47413">
    <property type="entry name" value="lambda repressor-like DNA-binding domains"/>
    <property type="match status" value="1"/>
</dbReference>
<dbReference type="InterPro" id="IPR001387">
    <property type="entry name" value="Cro/C1-type_HTH"/>
</dbReference>
<accession>A0ABX6KL41</accession>
<dbReference type="CDD" id="cd00093">
    <property type="entry name" value="HTH_XRE"/>
    <property type="match status" value="1"/>
</dbReference>
<keyword evidence="3" id="KW-1185">Reference proteome</keyword>
<dbReference type="Pfam" id="PF13413">
    <property type="entry name" value="HTH_25"/>
    <property type="match status" value="1"/>
</dbReference>
<name>A0ABX6KL41_CHRGL</name>
<dbReference type="EMBL" id="CP050995">
    <property type="protein sequence ID" value="QIY89361.1"/>
    <property type="molecule type" value="Genomic_DNA"/>
</dbReference>
<feature type="domain" description="HTH cro/C1-type" evidence="1">
    <location>
        <begin position="4"/>
        <end position="33"/>
    </location>
</feature>